<evidence type="ECO:0000313" key="1">
    <source>
        <dbReference type="EMBL" id="GMS84782.1"/>
    </source>
</evidence>
<feature type="non-terminal residue" evidence="1">
    <location>
        <position position="1"/>
    </location>
</feature>
<reference evidence="1" key="1">
    <citation type="submission" date="2023-10" db="EMBL/GenBank/DDBJ databases">
        <title>Genome assembly of Pristionchus species.</title>
        <authorList>
            <person name="Yoshida K."/>
            <person name="Sommer R.J."/>
        </authorList>
    </citation>
    <scope>NUCLEOTIDE SEQUENCE</scope>
    <source>
        <strain evidence="1">RS0144</strain>
    </source>
</reference>
<dbReference type="EMBL" id="BTSX01000002">
    <property type="protein sequence ID" value="GMS84782.1"/>
    <property type="molecule type" value="Genomic_DNA"/>
</dbReference>
<proteinExistence type="predicted"/>
<protein>
    <submittedName>
        <fullName evidence="1">Uncharacterized protein</fullName>
    </submittedName>
</protein>
<sequence>QASSCQKRTRTLLLTIQRSKAIDKPEIILIKPRVPTSLLSPSHLQFSLRHFSAIHGAYSALDQNKLTVLFFNLGSPSIFSTRSIEFPRIDSRSSIGSTPCR</sequence>
<dbReference type="AlphaFoldDB" id="A0AAV5SQK6"/>
<dbReference type="Proteomes" id="UP001432027">
    <property type="component" value="Unassembled WGS sequence"/>
</dbReference>
<name>A0AAV5SQK6_9BILA</name>
<keyword evidence="2" id="KW-1185">Reference proteome</keyword>
<evidence type="ECO:0000313" key="2">
    <source>
        <dbReference type="Proteomes" id="UP001432027"/>
    </source>
</evidence>
<organism evidence="1 2">
    <name type="scientific">Pristionchus entomophagus</name>
    <dbReference type="NCBI Taxonomy" id="358040"/>
    <lineage>
        <taxon>Eukaryota</taxon>
        <taxon>Metazoa</taxon>
        <taxon>Ecdysozoa</taxon>
        <taxon>Nematoda</taxon>
        <taxon>Chromadorea</taxon>
        <taxon>Rhabditida</taxon>
        <taxon>Rhabditina</taxon>
        <taxon>Diplogasteromorpha</taxon>
        <taxon>Diplogasteroidea</taxon>
        <taxon>Neodiplogasteridae</taxon>
        <taxon>Pristionchus</taxon>
    </lineage>
</organism>
<accession>A0AAV5SQK6</accession>
<gene>
    <name evidence="1" type="ORF">PENTCL1PPCAC_6957</name>
</gene>
<comment type="caution">
    <text evidence="1">The sequence shown here is derived from an EMBL/GenBank/DDBJ whole genome shotgun (WGS) entry which is preliminary data.</text>
</comment>